<accession>A0AAD9VA52</accession>
<name>A0AAD9VA52_ACRCE</name>
<dbReference type="Proteomes" id="UP001249851">
    <property type="component" value="Unassembled WGS sequence"/>
</dbReference>
<proteinExistence type="predicted"/>
<evidence type="ECO:0000313" key="3">
    <source>
        <dbReference type="Proteomes" id="UP001249851"/>
    </source>
</evidence>
<feature type="region of interest" description="Disordered" evidence="1">
    <location>
        <begin position="1"/>
        <end position="23"/>
    </location>
</feature>
<evidence type="ECO:0000313" key="2">
    <source>
        <dbReference type="EMBL" id="KAK2566420.1"/>
    </source>
</evidence>
<feature type="compositionally biased region" description="Basic and acidic residues" evidence="1">
    <location>
        <begin position="1"/>
        <end position="14"/>
    </location>
</feature>
<evidence type="ECO:0000256" key="1">
    <source>
        <dbReference type="SAM" id="MobiDB-lite"/>
    </source>
</evidence>
<organism evidence="2 3">
    <name type="scientific">Acropora cervicornis</name>
    <name type="common">Staghorn coral</name>
    <dbReference type="NCBI Taxonomy" id="6130"/>
    <lineage>
        <taxon>Eukaryota</taxon>
        <taxon>Metazoa</taxon>
        <taxon>Cnidaria</taxon>
        <taxon>Anthozoa</taxon>
        <taxon>Hexacorallia</taxon>
        <taxon>Scleractinia</taxon>
        <taxon>Astrocoeniina</taxon>
        <taxon>Acroporidae</taxon>
        <taxon>Acropora</taxon>
    </lineage>
</organism>
<keyword evidence="3" id="KW-1185">Reference proteome</keyword>
<dbReference type="EMBL" id="JARQWQ010000017">
    <property type="protein sequence ID" value="KAK2566420.1"/>
    <property type="molecule type" value="Genomic_DNA"/>
</dbReference>
<sequence>MTSAFFDERKERNARGTQKPLRREQKWRVMISRPVVQRRNPQELSMTKFQANSEQCIINN</sequence>
<protein>
    <submittedName>
        <fullName evidence="2">Uncharacterized protein</fullName>
    </submittedName>
</protein>
<reference evidence="2" key="2">
    <citation type="journal article" date="2023" name="Science">
        <title>Genomic signatures of disease resistance in endangered staghorn corals.</title>
        <authorList>
            <person name="Vollmer S.V."/>
            <person name="Selwyn J.D."/>
            <person name="Despard B.A."/>
            <person name="Roesel C.L."/>
        </authorList>
    </citation>
    <scope>NUCLEOTIDE SEQUENCE</scope>
    <source>
        <strain evidence="2">K2</strain>
    </source>
</reference>
<dbReference type="AlphaFoldDB" id="A0AAD9VA52"/>
<reference evidence="2" key="1">
    <citation type="journal article" date="2023" name="G3 (Bethesda)">
        <title>Whole genome assembly and annotation of the endangered Caribbean coral Acropora cervicornis.</title>
        <authorList>
            <person name="Selwyn J.D."/>
            <person name="Vollmer S.V."/>
        </authorList>
    </citation>
    <scope>NUCLEOTIDE SEQUENCE</scope>
    <source>
        <strain evidence="2">K2</strain>
    </source>
</reference>
<comment type="caution">
    <text evidence="2">The sequence shown here is derived from an EMBL/GenBank/DDBJ whole genome shotgun (WGS) entry which is preliminary data.</text>
</comment>
<gene>
    <name evidence="2" type="ORF">P5673_009932</name>
</gene>